<evidence type="ECO:0000313" key="4">
    <source>
        <dbReference type="EMBL" id="CAB4576849.1"/>
    </source>
</evidence>
<dbReference type="GO" id="GO:0000455">
    <property type="term" value="P:enzyme-directed rRNA pseudouridine synthesis"/>
    <property type="evidence" value="ECO:0007669"/>
    <property type="project" value="TreeGrafter"/>
</dbReference>
<dbReference type="SUPFAM" id="SSF55174">
    <property type="entry name" value="Alpha-L RNA-binding motif"/>
    <property type="match status" value="1"/>
</dbReference>
<proteinExistence type="inferred from homology"/>
<accession>A0A6J6EN86</accession>
<dbReference type="PROSITE" id="PS50889">
    <property type="entry name" value="S4"/>
    <property type="match status" value="1"/>
</dbReference>
<reference evidence="4" key="1">
    <citation type="submission" date="2020-05" db="EMBL/GenBank/DDBJ databases">
        <authorList>
            <person name="Chiriac C."/>
            <person name="Salcher M."/>
            <person name="Ghai R."/>
            <person name="Kavagutti S V."/>
        </authorList>
    </citation>
    <scope>NUCLEOTIDE SEQUENCE</scope>
</reference>
<dbReference type="EMBL" id="CAEZTT010000061">
    <property type="protein sequence ID" value="CAB4576849.1"/>
    <property type="molecule type" value="Genomic_DNA"/>
</dbReference>
<dbReference type="GO" id="GO:0009982">
    <property type="term" value="F:pseudouridine synthase activity"/>
    <property type="evidence" value="ECO:0007669"/>
    <property type="project" value="InterPro"/>
</dbReference>
<dbReference type="PROSITE" id="PS01129">
    <property type="entry name" value="PSI_RLU"/>
    <property type="match status" value="1"/>
</dbReference>
<dbReference type="GO" id="GO:0003723">
    <property type="term" value="F:RNA binding"/>
    <property type="evidence" value="ECO:0007669"/>
    <property type="project" value="InterPro"/>
</dbReference>
<dbReference type="InterPro" id="IPR006225">
    <property type="entry name" value="PsdUridine_synth_RluC/D"/>
</dbReference>
<dbReference type="Gene3D" id="3.30.2350.10">
    <property type="entry name" value="Pseudouridine synthase"/>
    <property type="match status" value="1"/>
</dbReference>
<gene>
    <name evidence="4" type="ORF">UFOPK1726_00625</name>
</gene>
<dbReference type="InterPro" id="IPR020103">
    <property type="entry name" value="PsdUridine_synth_cat_dom_sf"/>
</dbReference>
<dbReference type="PANTHER" id="PTHR21600">
    <property type="entry name" value="MITOCHONDRIAL RNA PSEUDOURIDINE SYNTHASE"/>
    <property type="match status" value="1"/>
</dbReference>
<dbReference type="Pfam" id="PF00849">
    <property type="entry name" value="PseudoU_synth_2"/>
    <property type="match status" value="1"/>
</dbReference>
<protein>
    <submittedName>
        <fullName evidence="4">Unannotated protein</fullName>
    </submittedName>
</protein>
<sequence>MEISRTAAADLIDDNLVKVNGKPGSRSYRVQLADLIEVLPKPASLAEPELIAADFAIEIPVLYSDEDLVVINKPAGVAAHSSVGWHGPNVLERLLQQGHRISTSGAAERQGIVQRLDVGTSGVMVVAKSESAYSSLKRQFKDRSVTKIYLTIVQGYPDPASGTIDAPIGRHPGADYRFAVVAGGRPSITHYDTLEMYRYASLLRVELETGRTHQIRVHMAAVRHPCVGDLTYGADPTLATKLGLKRQWLHAAELEITHPVTNERMHFSAQLARDLAVAQDLLANALN</sequence>
<dbReference type="PANTHER" id="PTHR21600:SF44">
    <property type="entry name" value="RIBOSOMAL LARGE SUBUNIT PSEUDOURIDINE SYNTHASE D"/>
    <property type="match status" value="1"/>
</dbReference>
<dbReference type="NCBIfam" id="TIGR00005">
    <property type="entry name" value="rluA_subfam"/>
    <property type="match status" value="1"/>
</dbReference>
<organism evidence="4">
    <name type="scientific">freshwater metagenome</name>
    <dbReference type="NCBI Taxonomy" id="449393"/>
    <lineage>
        <taxon>unclassified sequences</taxon>
        <taxon>metagenomes</taxon>
        <taxon>ecological metagenomes</taxon>
    </lineage>
</organism>
<dbReference type="CDD" id="cd00165">
    <property type="entry name" value="S4"/>
    <property type="match status" value="1"/>
</dbReference>
<feature type="domain" description="Pseudouridine synthase RsuA/RluA-like" evidence="3">
    <location>
        <begin position="67"/>
        <end position="221"/>
    </location>
</feature>
<dbReference type="InterPro" id="IPR006224">
    <property type="entry name" value="PsdUridine_synth_RluA-like_CS"/>
</dbReference>
<name>A0A6J6EN86_9ZZZZ</name>
<dbReference type="InterPro" id="IPR050188">
    <property type="entry name" value="RluA_PseudoU_synthase"/>
</dbReference>
<dbReference type="SUPFAM" id="SSF55120">
    <property type="entry name" value="Pseudouridine synthase"/>
    <property type="match status" value="1"/>
</dbReference>
<dbReference type="AlphaFoldDB" id="A0A6J6EN86"/>
<dbReference type="CDD" id="cd02869">
    <property type="entry name" value="PseudoU_synth_RluA_like"/>
    <property type="match status" value="1"/>
</dbReference>
<evidence type="ECO:0000256" key="1">
    <source>
        <dbReference type="ARBA" id="ARBA00010876"/>
    </source>
</evidence>
<keyword evidence="2" id="KW-0413">Isomerase</keyword>
<comment type="similarity">
    <text evidence="1">Belongs to the pseudouridine synthase RluA family.</text>
</comment>
<dbReference type="InterPro" id="IPR006145">
    <property type="entry name" value="PsdUridine_synth_RsuA/RluA"/>
</dbReference>
<evidence type="ECO:0000256" key="2">
    <source>
        <dbReference type="ARBA" id="ARBA00023235"/>
    </source>
</evidence>
<evidence type="ECO:0000259" key="3">
    <source>
        <dbReference type="Pfam" id="PF00849"/>
    </source>
</evidence>